<keyword evidence="4" id="KW-0540">Nuclease</keyword>
<evidence type="ECO:0000256" key="6">
    <source>
        <dbReference type="ARBA" id="ARBA00022801"/>
    </source>
</evidence>
<dbReference type="GO" id="GO:0004518">
    <property type="term" value="F:nuclease activity"/>
    <property type="evidence" value="ECO:0007669"/>
    <property type="project" value="UniProtKB-KW"/>
</dbReference>
<feature type="domain" description="DUF8040" evidence="10">
    <location>
        <begin position="62"/>
        <end position="119"/>
    </location>
</feature>
<dbReference type="InterPro" id="IPR027806">
    <property type="entry name" value="HARBI1_dom"/>
</dbReference>
<dbReference type="InterPro" id="IPR045249">
    <property type="entry name" value="HARBI1-like"/>
</dbReference>
<evidence type="ECO:0000259" key="10">
    <source>
        <dbReference type="Pfam" id="PF26138"/>
    </source>
</evidence>
<dbReference type="GO" id="GO:0046872">
    <property type="term" value="F:metal ion binding"/>
    <property type="evidence" value="ECO:0007669"/>
    <property type="project" value="UniProtKB-KW"/>
</dbReference>
<feature type="domain" description="DDE Tnp4" evidence="9">
    <location>
        <begin position="155"/>
        <end position="320"/>
    </location>
</feature>
<dbReference type="InterPro" id="IPR058353">
    <property type="entry name" value="DUF8040"/>
</dbReference>
<dbReference type="GO" id="GO:0005634">
    <property type="term" value="C:nucleus"/>
    <property type="evidence" value="ECO:0007669"/>
    <property type="project" value="UniProtKB-SubCell"/>
</dbReference>
<evidence type="ECO:0000256" key="1">
    <source>
        <dbReference type="ARBA" id="ARBA00001968"/>
    </source>
</evidence>
<reference evidence="11" key="1">
    <citation type="submission" date="2022-08" db="EMBL/GenBank/DDBJ databases">
        <authorList>
            <person name="Marques A."/>
        </authorList>
    </citation>
    <scope>NUCLEOTIDE SEQUENCE</scope>
    <source>
        <strain evidence="11">RhyPub2mFocal</strain>
        <tissue evidence="11">Leaves</tissue>
    </source>
</reference>
<feature type="region of interest" description="Disordered" evidence="8">
    <location>
        <begin position="1"/>
        <end position="27"/>
    </location>
</feature>
<evidence type="ECO:0000256" key="3">
    <source>
        <dbReference type="ARBA" id="ARBA00006958"/>
    </source>
</evidence>
<evidence type="ECO:0000256" key="7">
    <source>
        <dbReference type="ARBA" id="ARBA00023242"/>
    </source>
</evidence>
<dbReference type="Pfam" id="PF26138">
    <property type="entry name" value="DUF8040"/>
    <property type="match status" value="1"/>
</dbReference>
<dbReference type="PANTHER" id="PTHR22930:SF259">
    <property type="entry name" value="OS08G0106900 PROTEIN"/>
    <property type="match status" value="1"/>
</dbReference>
<evidence type="ECO:0000256" key="4">
    <source>
        <dbReference type="ARBA" id="ARBA00022722"/>
    </source>
</evidence>
<feature type="compositionally biased region" description="Acidic residues" evidence="8">
    <location>
        <begin position="7"/>
        <end position="27"/>
    </location>
</feature>
<accession>A0AAV8GHY9</accession>
<comment type="cofactor">
    <cofactor evidence="1">
        <name>a divalent metal cation</name>
        <dbReference type="ChEBI" id="CHEBI:60240"/>
    </cofactor>
</comment>
<evidence type="ECO:0000313" key="12">
    <source>
        <dbReference type="Proteomes" id="UP001140206"/>
    </source>
</evidence>
<evidence type="ECO:0000313" key="11">
    <source>
        <dbReference type="EMBL" id="KAJ4805264.1"/>
    </source>
</evidence>
<sequence>MSSDEEHLIEDDTSSEEEYSINDDRSSDDEGFDDIIISITQWTYNAMRICVRDWKDTRNDRKLTDKGLVCKGDVIIEEQVAMFLQIVGHAHTMRIIGEDFQHSIETVWRCFRNVLRCVLRMKSDYMKMPNTNTHVHHKVSEGTPFAPFKDALGAIDGTHIPAYPDSKDKLSERFRNRKGVPSQNVMAAVDFDGFFVSVVTGWEGSAHDNLILRTAVEDGFTVPQGKYFLVDGGYANINQFLAPYRVTTYHLASFRARRRGTNQVYGSPEELFNYKHAQLRNIVEKTFGILKSRFKICVNMRRYKFRIQKKVVRTCCILHNFIKHQNRLQNLSDDDLLYQGMQNNMENENEEDIGVGGTMFSNGDALRESIKNILWNNR</sequence>
<evidence type="ECO:0000259" key="9">
    <source>
        <dbReference type="Pfam" id="PF13359"/>
    </source>
</evidence>
<gene>
    <name evidence="11" type="ORF">LUZ62_017830</name>
</gene>
<organism evidence="11 12">
    <name type="scientific">Rhynchospora pubera</name>
    <dbReference type="NCBI Taxonomy" id="906938"/>
    <lineage>
        <taxon>Eukaryota</taxon>
        <taxon>Viridiplantae</taxon>
        <taxon>Streptophyta</taxon>
        <taxon>Embryophyta</taxon>
        <taxon>Tracheophyta</taxon>
        <taxon>Spermatophyta</taxon>
        <taxon>Magnoliopsida</taxon>
        <taxon>Liliopsida</taxon>
        <taxon>Poales</taxon>
        <taxon>Cyperaceae</taxon>
        <taxon>Cyperoideae</taxon>
        <taxon>Rhynchosporeae</taxon>
        <taxon>Rhynchospora</taxon>
    </lineage>
</organism>
<protein>
    <submittedName>
        <fullName evidence="11">Nuclease</fullName>
    </submittedName>
</protein>
<evidence type="ECO:0000256" key="2">
    <source>
        <dbReference type="ARBA" id="ARBA00004123"/>
    </source>
</evidence>
<dbReference type="Pfam" id="PF13359">
    <property type="entry name" value="DDE_Tnp_4"/>
    <property type="match status" value="1"/>
</dbReference>
<name>A0AAV8GHY9_9POAL</name>
<keyword evidence="6" id="KW-0378">Hydrolase</keyword>
<comment type="subcellular location">
    <subcellularLocation>
        <location evidence="2">Nucleus</location>
    </subcellularLocation>
</comment>
<keyword evidence="7" id="KW-0539">Nucleus</keyword>
<comment type="caution">
    <text evidence="11">The sequence shown here is derived from an EMBL/GenBank/DDBJ whole genome shotgun (WGS) entry which is preliminary data.</text>
</comment>
<evidence type="ECO:0000256" key="8">
    <source>
        <dbReference type="SAM" id="MobiDB-lite"/>
    </source>
</evidence>
<comment type="similarity">
    <text evidence="3">Belongs to the HARBI1 family.</text>
</comment>
<keyword evidence="12" id="KW-1185">Reference proteome</keyword>
<keyword evidence="5" id="KW-0479">Metal-binding</keyword>
<proteinExistence type="inferred from homology"/>
<dbReference type="PANTHER" id="PTHR22930">
    <property type="match status" value="1"/>
</dbReference>
<dbReference type="GO" id="GO:0016787">
    <property type="term" value="F:hydrolase activity"/>
    <property type="evidence" value="ECO:0007669"/>
    <property type="project" value="UniProtKB-KW"/>
</dbReference>
<dbReference type="Proteomes" id="UP001140206">
    <property type="component" value="Chromosome 1"/>
</dbReference>
<dbReference type="EMBL" id="JAMFTS010000001">
    <property type="protein sequence ID" value="KAJ4805264.1"/>
    <property type="molecule type" value="Genomic_DNA"/>
</dbReference>
<evidence type="ECO:0000256" key="5">
    <source>
        <dbReference type="ARBA" id="ARBA00022723"/>
    </source>
</evidence>
<dbReference type="AlphaFoldDB" id="A0AAV8GHY9"/>